<dbReference type="InterPro" id="IPR020904">
    <property type="entry name" value="Sc_DH/Rdtase_CS"/>
</dbReference>
<dbReference type="GO" id="GO:0016616">
    <property type="term" value="F:oxidoreductase activity, acting on the CH-OH group of donors, NAD or NADP as acceptor"/>
    <property type="evidence" value="ECO:0007669"/>
    <property type="project" value="UniProtKB-ARBA"/>
</dbReference>
<dbReference type="Proteomes" id="UP000192917">
    <property type="component" value="Unassembled WGS sequence"/>
</dbReference>
<dbReference type="AlphaFoldDB" id="A0A1Y6BPN0"/>
<dbReference type="SMART" id="SM00822">
    <property type="entry name" value="PKS_KR"/>
    <property type="match status" value="1"/>
</dbReference>
<evidence type="ECO:0000259" key="2">
    <source>
        <dbReference type="SMART" id="SM00822"/>
    </source>
</evidence>
<reference evidence="3 4" key="1">
    <citation type="submission" date="2017-04" db="EMBL/GenBank/DDBJ databases">
        <authorList>
            <person name="Afonso C.L."/>
            <person name="Miller P.J."/>
            <person name="Scott M.A."/>
            <person name="Spackman E."/>
            <person name="Goraichik I."/>
            <person name="Dimitrov K.M."/>
            <person name="Suarez D.L."/>
            <person name="Swayne D.E."/>
        </authorList>
    </citation>
    <scope>NUCLEOTIDE SEQUENCE [LARGE SCALE GENOMIC DNA]</scope>
    <source>
        <strain evidence="3 4">USBA 355</strain>
    </source>
</reference>
<keyword evidence="4" id="KW-1185">Reference proteome</keyword>
<protein>
    <submittedName>
        <fullName evidence="3">Glucose 1-dehydrogenase</fullName>
    </submittedName>
</protein>
<dbReference type="STRING" id="560819.SAMN05428998_105239"/>
<dbReference type="FunFam" id="3.40.50.720:FF:000084">
    <property type="entry name" value="Short-chain dehydrogenase reductase"/>
    <property type="match status" value="1"/>
</dbReference>
<dbReference type="Gene3D" id="3.40.50.720">
    <property type="entry name" value="NAD(P)-binding Rossmann-like Domain"/>
    <property type="match status" value="1"/>
</dbReference>
<organism evidence="3 4">
    <name type="scientific">Tistlia consotensis USBA 355</name>
    <dbReference type="NCBI Taxonomy" id="560819"/>
    <lineage>
        <taxon>Bacteria</taxon>
        <taxon>Pseudomonadati</taxon>
        <taxon>Pseudomonadota</taxon>
        <taxon>Alphaproteobacteria</taxon>
        <taxon>Rhodospirillales</taxon>
        <taxon>Rhodovibrionaceae</taxon>
        <taxon>Tistlia</taxon>
    </lineage>
</organism>
<dbReference type="NCBIfam" id="NF005559">
    <property type="entry name" value="PRK07231.1"/>
    <property type="match status" value="1"/>
</dbReference>
<dbReference type="InterPro" id="IPR002347">
    <property type="entry name" value="SDR_fam"/>
</dbReference>
<dbReference type="PANTHER" id="PTHR42760:SF132">
    <property type="entry name" value="SHORT-CHAIN DEHYDROGENASE_REDUCTASE FAMILY PROTEIN"/>
    <property type="match status" value="1"/>
</dbReference>
<dbReference type="InterPro" id="IPR036291">
    <property type="entry name" value="NAD(P)-bd_dom_sf"/>
</dbReference>
<evidence type="ECO:0000313" key="3">
    <source>
        <dbReference type="EMBL" id="SMF14164.1"/>
    </source>
</evidence>
<evidence type="ECO:0000256" key="1">
    <source>
        <dbReference type="ARBA" id="ARBA00006484"/>
    </source>
</evidence>
<dbReference type="RefSeq" id="WP_085122295.1">
    <property type="nucleotide sequence ID" value="NZ_FWZX01000005.1"/>
</dbReference>
<dbReference type="PRINTS" id="PR00081">
    <property type="entry name" value="GDHRDH"/>
</dbReference>
<dbReference type="InterPro" id="IPR057326">
    <property type="entry name" value="KR_dom"/>
</dbReference>
<dbReference type="SUPFAM" id="SSF51735">
    <property type="entry name" value="NAD(P)-binding Rossmann-fold domains"/>
    <property type="match status" value="1"/>
</dbReference>
<proteinExistence type="inferred from homology"/>
<evidence type="ECO:0000313" key="4">
    <source>
        <dbReference type="Proteomes" id="UP000192917"/>
    </source>
</evidence>
<gene>
    <name evidence="3" type="ORF">SAMN05428998_105239</name>
</gene>
<dbReference type="EMBL" id="FWZX01000005">
    <property type="protein sequence ID" value="SMF14164.1"/>
    <property type="molecule type" value="Genomic_DNA"/>
</dbReference>
<sequence>MDQDQAAALRGTFRLAGQVAVVTGAASGLGRAGAIALGAAGVKVVVNDRPGAEAAAEAVCREIEALGGEAAAIAADVSSEQEVESLFAGTLQRFGDLHILINNAGLQRGARFQDMTLAQWRTVIDVNLTGQFLCARAAVRHFLERGAQPEVSAALGKIVCMSSVHQTIPWAFEANYAASKGGVSLLMQSLAQEFAPHRIRVNAIAPGAIRTPINRADWDNEAAMDQLLTLIPYGRIGEPPDIAHAIVWLASDFSDYMTGATLFVDGGMTLYPGFRGAG</sequence>
<dbReference type="Pfam" id="PF13561">
    <property type="entry name" value="adh_short_C2"/>
    <property type="match status" value="1"/>
</dbReference>
<dbReference type="PANTHER" id="PTHR42760">
    <property type="entry name" value="SHORT-CHAIN DEHYDROGENASES/REDUCTASES FAMILY MEMBER"/>
    <property type="match status" value="1"/>
</dbReference>
<name>A0A1Y6BPN0_9PROT</name>
<feature type="domain" description="Ketoreductase" evidence="2">
    <location>
        <begin position="18"/>
        <end position="212"/>
    </location>
</feature>
<comment type="similarity">
    <text evidence="1">Belongs to the short-chain dehydrogenases/reductases (SDR) family.</text>
</comment>
<dbReference type="PROSITE" id="PS00061">
    <property type="entry name" value="ADH_SHORT"/>
    <property type="match status" value="1"/>
</dbReference>
<dbReference type="PRINTS" id="PR00080">
    <property type="entry name" value="SDRFAMILY"/>
</dbReference>
<accession>A0A1Y6BPN0</accession>